<protein>
    <submittedName>
        <fullName evidence="1">Uncharacterized protein</fullName>
    </submittedName>
</protein>
<dbReference type="Proteomes" id="UP001161325">
    <property type="component" value="Unassembled WGS sequence"/>
</dbReference>
<evidence type="ECO:0000313" key="1">
    <source>
        <dbReference type="EMBL" id="GLC25732.1"/>
    </source>
</evidence>
<gene>
    <name evidence="1" type="ORF">rosag_22450</name>
</gene>
<sequence>MPASRVQIEVEEGVPDLYCPACASAVYTAEDGPAEQTCEHVRFFIDWEGELALAEPDAYAGEDAKRQQRIIDLVEQTDSWDEFLTKVLELLPASALILELSQPADGDDEDDEGATAVVAFDFAAPEVA</sequence>
<comment type="caution">
    <text evidence="1">The sequence shown here is derived from an EMBL/GenBank/DDBJ whole genome shotgun (WGS) entry which is preliminary data.</text>
</comment>
<keyword evidence="2" id="KW-1185">Reference proteome</keyword>
<dbReference type="AlphaFoldDB" id="A0AA37Q6R8"/>
<name>A0AA37Q6R8_9BACT</name>
<evidence type="ECO:0000313" key="2">
    <source>
        <dbReference type="Proteomes" id="UP001161325"/>
    </source>
</evidence>
<dbReference type="EMBL" id="BRXS01000003">
    <property type="protein sequence ID" value="GLC25732.1"/>
    <property type="molecule type" value="Genomic_DNA"/>
</dbReference>
<proteinExistence type="predicted"/>
<dbReference type="RefSeq" id="WP_284350194.1">
    <property type="nucleotide sequence ID" value="NZ_BRXS01000003.1"/>
</dbReference>
<accession>A0AA37Q6R8</accession>
<organism evidence="1 2">
    <name type="scientific">Roseisolibacter agri</name>
    <dbReference type="NCBI Taxonomy" id="2014610"/>
    <lineage>
        <taxon>Bacteria</taxon>
        <taxon>Pseudomonadati</taxon>
        <taxon>Gemmatimonadota</taxon>
        <taxon>Gemmatimonadia</taxon>
        <taxon>Gemmatimonadales</taxon>
        <taxon>Gemmatimonadaceae</taxon>
        <taxon>Roseisolibacter</taxon>
    </lineage>
</organism>
<reference evidence="1" key="1">
    <citation type="submission" date="2022-08" db="EMBL/GenBank/DDBJ databases">
        <title>Draft genome sequencing of Roseisolibacter agri AW1220.</title>
        <authorList>
            <person name="Tobiishi Y."/>
            <person name="Tonouchi A."/>
        </authorList>
    </citation>
    <scope>NUCLEOTIDE SEQUENCE</scope>
    <source>
        <strain evidence="1">AW1220</strain>
    </source>
</reference>